<protein>
    <recommendedName>
        <fullName evidence="5">HTH lysR-type domain-containing protein</fullName>
    </recommendedName>
</protein>
<accession>A0A3M3EAB2</accession>
<proteinExistence type="inferred from homology"/>
<dbReference type="InterPro" id="IPR000847">
    <property type="entry name" value="LysR_HTH_N"/>
</dbReference>
<dbReference type="OrthoDB" id="5526340at2"/>
<comment type="caution">
    <text evidence="6">The sequence shown here is derived from an EMBL/GenBank/DDBJ whole genome shotgun (WGS) entry which is preliminary data.</text>
</comment>
<keyword evidence="7" id="KW-1185">Reference proteome</keyword>
<dbReference type="Pfam" id="PF00126">
    <property type="entry name" value="HTH_1"/>
    <property type="match status" value="1"/>
</dbReference>
<dbReference type="InterPro" id="IPR036388">
    <property type="entry name" value="WH-like_DNA-bd_sf"/>
</dbReference>
<dbReference type="Gene3D" id="3.40.190.10">
    <property type="entry name" value="Periplasmic binding protein-like II"/>
    <property type="match status" value="2"/>
</dbReference>
<dbReference type="GO" id="GO:0006351">
    <property type="term" value="P:DNA-templated transcription"/>
    <property type="evidence" value="ECO:0007669"/>
    <property type="project" value="TreeGrafter"/>
</dbReference>
<dbReference type="PANTHER" id="PTHR30537">
    <property type="entry name" value="HTH-TYPE TRANSCRIPTIONAL REGULATOR"/>
    <property type="match status" value="1"/>
</dbReference>
<evidence type="ECO:0000313" key="7">
    <source>
        <dbReference type="Proteomes" id="UP000270661"/>
    </source>
</evidence>
<evidence type="ECO:0000256" key="1">
    <source>
        <dbReference type="ARBA" id="ARBA00009437"/>
    </source>
</evidence>
<dbReference type="PANTHER" id="PTHR30537:SF74">
    <property type="entry name" value="HTH-TYPE TRANSCRIPTIONAL REGULATOR TRPI"/>
    <property type="match status" value="1"/>
</dbReference>
<dbReference type="PROSITE" id="PS50931">
    <property type="entry name" value="HTH_LYSR"/>
    <property type="match status" value="1"/>
</dbReference>
<reference evidence="6 7" key="1">
    <citation type="submission" date="2018-08" db="EMBL/GenBank/DDBJ databases">
        <title>Recombination of ecologically and evolutionarily significant loci maintains genetic cohesion in the Pseudomonas syringae species complex.</title>
        <authorList>
            <person name="Dillon M."/>
            <person name="Thakur S."/>
            <person name="Almeida R.N.D."/>
            <person name="Weir B.S."/>
            <person name="Guttman D.S."/>
        </authorList>
    </citation>
    <scope>NUCLEOTIDE SEQUENCE [LARGE SCALE GENOMIC DNA]</scope>
    <source>
        <strain evidence="6 7">NCPPB2445</strain>
    </source>
</reference>
<dbReference type="InterPro" id="IPR005119">
    <property type="entry name" value="LysR_subst-bd"/>
</dbReference>
<feature type="domain" description="HTH lysR-type" evidence="5">
    <location>
        <begin position="6"/>
        <end position="63"/>
    </location>
</feature>
<dbReference type="InterPro" id="IPR058163">
    <property type="entry name" value="LysR-type_TF_proteobact-type"/>
</dbReference>
<dbReference type="GO" id="GO:0003700">
    <property type="term" value="F:DNA-binding transcription factor activity"/>
    <property type="evidence" value="ECO:0007669"/>
    <property type="project" value="InterPro"/>
</dbReference>
<dbReference type="KEGG" id="pcg:AXG94_18895"/>
<keyword evidence="2" id="KW-0805">Transcription regulation</keyword>
<organism evidence="6 7">
    <name type="scientific">Pseudomonas corrugata</name>
    <dbReference type="NCBI Taxonomy" id="47879"/>
    <lineage>
        <taxon>Bacteria</taxon>
        <taxon>Pseudomonadati</taxon>
        <taxon>Pseudomonadota</taxon>
        <taxon>Gammaproteobacteria</taxon>
        <taxon>Pseudomonadales</taxon>
        <taxon>Pseudomonadaceae</taxon>
        <taxon>Pseudomonas</taxon>
    </lineage>
</organism>
<gene>
    <name evidence="6" type="ORF">ALQ77_04645</name>
</gene>
<evidence type="ECO:0000313" key="6">
    <source>
        <dbReference type="EMBL" id="RMM46610.1"/>
    </source>
</evidence>
<dbReference type="PRINTS" id="PR00039">
    <property type="entry name" value="HTHLYSR"/>
</dbReference>
<dbReference type="GeneID" id="55646463"/>
<dbReference type="RefSeq" id="WP_053194362.1">
    <property type="nucleotide sequence ID" value="NZ_CP014262.1"/>
</dbReference>
<comment type="similarity">
    <text evidence="1">Belongs to the LysR transcriptional regulatory family.</text>
</comment>
<dbReference type="SUPFAM" id="SSF53850">
    <property type="entry name" value="Periplasmic binding protein-like II"/>
    <property type="match status" value="1"/>
</dbReference>
<evidence type="ECO:0000256" key="2">
    <source>
        <dbReference type="ARBA" id="ARBA00023015"/>
    </source>
</evidence>
<dbReference type="GO" id="GO:0043565">
    <property type="term" value="F:sequence-specific DNA binding"/>
    <property type="evidence" value="ECO:0007669"/>
    <property type="project" value="TreeGrafter"/>
</dbReference>
<sequence>MKRRLPPLNALRSFEAAARLGRMTSAADELSVTPGAVSRQVRQLELSLGVELFEGTKNKPQLTAAGKELLPDLTAALDRIEAAVGRIRDTATGILDVSCFSTFTVKWLIPRLFDFNVKYPDIKVRLSSSGDTSDPGRDRYDVMITAEQGRLDGQENTLLLFPERLGIVLSPALSARIQLTELSSIFLHPLLHTKTRPNAWTSWGDAIGYQASAPAGLEYEHYYFTLEAAIAGLGICVAPWHLVADDIRLGRLLAPFGFHQSSYCYVAKRSPERSKKLELFCEWLMAQAQRDGLPGAGQGRSPE</sequence>
<keyword evidence="3" id="KW-0238">DNA-binding</keyword>
<evidence type="ECO:0000259" key="5">
    <source>
        <dbReference type="PROSITE" id="PS50931"/>
    </source>
</evidence>
<evidence type="ECO:0000256" key="3">
    <source>
        <dbReference type="ARBA" id="ARBA00023125"/>
    </source>
</evidence>
<name>A0A3M3EAB2_9PSED</name>
<dbReference type="Pfam" id="PF03466">
    <property type="entry name" value="LysR_substrate"/>
    <property type="match status" value="1"/>
</dbReference>
<dbReference type="InterPro" id="IPR036390">
    <property type="entry name" value="WH_DNA-bd_sf"/>
</dbReference>
<dbReference type="STRING" id="47879.AXG94_18895"/>
<dbReference type="EMBL" id="RBOJ01000091">
    <property type="protein sequence ID" value="RMM46610.1"/>
    <property type="molecule type" value="Genomic_DNA"/>
</dbReference>
<dbReference type="Gene3D" id="1.10.10.10">
    <property type="entry name" value="Winged helix-like DNA-binding domain superfamily/Winged helix DNA-binding domain"/>
    <property type="match status" value="1"/>
</dbReference>
<dbReference type="SUPFAM" id="SSF46785">
    <property type="entry name" value="Winged helix' DNA-binding domain"/>
    <property type="match status" value="1"/>
</dbReference>
<evidence type="ECO:0000256" key="4">
    <source>
        <dbReference type="ARBA" id="ARBA00023163"/>
    </source>
</evidence>
<keyword evidence="4" id="KW-0804">Transcription</keyword>
<dbReference type="AlphaFoldDB" id="A0A3M3EAB2"/>
<dbReference type="Proteomes" id="UP000270661">
    <property type="component" value="Unassembled WGS sequence"/>
</dbReference>